<dbReference type="RefSeq" id="WP_390264263.1">
    <property type="nucleotide sequence ID" value="NZ_JBHUGH010000013.1"/>
</dbReference>
<keyword evidence="2" id="KW-1185">Reference proteome</keyword>
<proteinExistence type="predicted"/>
<protein>
    <submittedName>
        <fullName evidence="1">Uncharacterized protein</fullName>
    </submittedName>
</protein>
<name>A0ABW4S9R2_9RHOB</name>
<comment type="caution">
    <text evidence="1">The sequence shown here is derived from an EMBL/GenBank/DDBJ whole genome shotgun (WGS) entry which is preliminary data.</text>
</comment>
<dbReference type="Proteomes" id="UP001597353">
    <property type="component" value="Unassembled WGS sequence"/>
</dbReference>
<gene>
    <name evidence="1" type="ORF">ACFSGJ_16405</name>
</gene>
<sequence length="369" mass="39654">MIPTIPLPDTARITRRLMTATAVSVSPFTGQAQVQDWGGEWWEYEVEMSPVQGRAARRLSAFFDQLGGPRGRFLLPDRTRRRIGSVGEPVAMAGAARSNMLQTQGWALAEDRRNLLDMSGDAQASAWAKSRVTVEAVQDGYFLRETDSTGQHSINTSLDVVEGQAITFSAIVAPQGRDVELYSNMSGTTTVRVTFSLPGGAAVINSGQASVVATGAEPLGQGRLRVWWTAISATDGSANFQIRLKQPGNGSPSYEGDPSAGIRFHGAQVETGQLTAYQPVPGVVMQAGDLIQLGTDADTRLYRVTEDVTPAPDGTAEVRVVPRLRGEPVFGAPLEVHAPMVLLRLSSPVPSDIDTAHTYRFSFTAREAI</sequence>
<evidence type="ECO:0000313" key="1">
    <source>
        <dbReference type="EMBL" id="MFD1913797.1"/>
    </source>
</evidence>
<accession>A0ABW4S9R2</accession>
<reference evidence="2" key="1">
    <citation type="journal article" date="2019" name="Int. J. Syst. Evol. Microbiol.">
        <title>The Global Catalogue of Microorganisms (GCM) 10K type strain sequencing project: providing services to taxonomists for standard genome sequencing and annotation.</title>
        <authorList>
            <consortium name="The Broad Institute Genomics Platform"/>
            <consortium name="The Broad Institute Genome Sequencing Center for Infectious Disease"/>
            <person name="Wu L."/>
            <person name="Ma J."/>
        </authorList>
    </citation>
    <scope>NUCLEOTIDE SEQUENCE [LARGE SCALE GENOMIC DNA]</scope>
    <source>
        <strain evidence="2">CGMCC 4.7242</strain>
    </source>
</reference>
<evidence type="ECO:0000313" key="2">
    <source>
        <dbReference type="Proteomes" id="UP001597353"/>
    </source>
</evidence>
<dbReference type="EMBL" id="JBHUGH010000013">
    <property type="protein sequence ID" value="MFD1913797.1"/>
    <property type="molecule type" value="Genomic_DNA"/>
</dbReference>
<organism evidence="1 2">
    <name type="scientific">Halodurantibacterium flavum</name>
    <dbReference type="NCBI Taxonomy" id="1382802"/>
    <lineage>
        <taxon>Bacteria</taxon>
        <taxon>Pseudomonadati</taxon>
        <taxon>Pseudomonadota</taxon>
        <taxon>Alphaproteobacteria</taxon>
        <taxon>Rhodobacterales</taxon>
        <taxon>Paracoccaceae</taxon>
        <taxon>Halodurantibacterium</taxon>
    </lineage>
</organism>